<comment type="caution">
    <text evidence="1">The sequence shown here is derived from an EMBL/GenBank/DDBJ whole genome shotgun (WGS) entry which is preliminary data.</text>
</comment>
<dbReference type="Proteomes" id="UP001595961">
    <property type="component" value="Unassembled WGS sequence"/>
</dbReference>
<evidence type="ECO:0000313" key="2">
    <source>
        <dbReference type="Proteomes" id="UP001595961"/>
    </source>
</evidence>
<reference evidence="2" key="1">
    <citation type="journal article" date="2019" name="Int. J. Syst. Evol. Microbiol.">
        <title>The Global Catalogue of Microorganisms (GCM) 10K type strain sequencing project: providing services to taxonomists for standard genome sequencing and annotation.</title>
        <authorList>
            <consortium name="The Broad Institute Genomics Platform"/>
            <consortium name="The Broad Institute Genome Sequencing Center for Infectious Disease"/>
            <person name="Wu L."/>
            <person name="Ma J."/>
        </authorList>
    </citation>
    <scope>NUCLEOTIDE SEQUENCE [LARGE SCALE GENOMIC DNA]</scope>
    <source>
        <strain evidence="2">CCM 4481</strain>
    </source>
</reference>
<keyword evidence="2" id="KW-1185">Reference proteome</keyword>
<sequence>MSPLSAPARIVFCPAPAGRMLLGADTMTLATTTTTTITTGSGWESVRE</sequence>
<proteinExistence type="predicted"/>
<accession>A0ABV9BYK4</accession>
<protein>
    <submittedName>
        <fullName evidence="1">Uncharacterized protein</fullName>
    </submittedName>
</protein>
<evidence type="ECO:0000313" key="1">
    <source>
        <dbReference type="EMBL" id="MFC4525809.1"/>
    </source>
</evidence>
<name>A0ABV9BYK4_9GAMM</name>
<dbReference type="EMBL" id="JBHSGA010000008">
    <property type="protein sequence ID" value="MFC4525809.1"/>
    <property type="molecule type" value="Genomic_DNA"/>
</dbReference>
<gene>
    <name evidence="1" type="ORF">ACFO5W_04095</name>
</gene>
<dbReference type="RefSeq" id="WP_266150530.1">
    <property type="nucleotide sequence ID" value="NZ_CP064028.1"/>
</dbReference>
<organism evidence="1 2">
    <name type="scientific">Dyella halodurans</name>
    <dbReference type="NCBI Taxonomy" id="1920171"/>
    <lineage>
        <taxon>Bacteria</taxon>
        <taxon>Pseudomonadati</taxon>
        <taxon>Pseudomonadota</taxon>
        <taxon>Gammaproteobacteria</taxon>
        <taxon>Lysobacterales</taxon>
        <taxon>Rhodanobacteraceae</taxon>
        <taxon>Dyella</taxon>
    </lineage>
</organism>